<sequence>MNKLFSIVAAALLLAACNPSQNNSQNSEASAPPAASGTAQADSQQPPALALPLEAQALEAAAAKAVEGYQPAAEKQLIYFDRDSKPADKPSPGGYYREILGTMPDGRLVVQDFYQDSGKPQILPALLVKDGDPKDFSTDINDSLVVWKDEDGSISSAGEFAQGKLNGWLGVYRNGRLAMQGRDTEPGLENEVLFLYADGKPMMWVHPAADKQHVIMNAYYPGGGIMVNSIGNANGEGQPVISAWDKQGKPAPVAAIKEDWETIQSSLAELQEHMAQHDTVMGSGQSASAPK</sequence>
<evidence type="ECO:0000313" key="3">
    <source>
        <dbReference type="EMBL" id="OAM30066.1"/>
    </source>
</evidence>
<feature type="chain" id="PRO_5008396288" description="Lipoprotein" evidence="2">
    <location>
        <begin position="25"/>
        <end position="291"/>
    </location>
</feature>
<dbReference type="AlphaFoldDB" id="A0A1A9RYL8"/>
<feature type="signal peptide" evidence="2">
    <location>
        <begin position="1"/>
        <end position="24"/>
    </location>
</feature>
<dbReference type="RefSeq" id="WP_067591118.1">
    <property type="nucleotide sequence ID" value="NZ_LXSL01000013.1"/>
</dbReference>
<proteinExistence type="predicted"/>
<dbReference type="Proteomes" id="UP000077885">
    <property type="component" value="Unassembled WGS sequence"/>
</dbReference>
<organism evidence="3 4">
    <name type="scientific">Eikenella longinqua</name>
    <dbReference type="NCBI Taxonomy" id="1795827"/>
    <lineage>
        <taxon>Bacteria</taxon>
        <taxon>Pseudomonadati</taxon>
        <taxon>Pseudomonadota</taxon>
        <taxon>Betaproteobacteria</taxon>
        <taxon>Neisseriales</taxon>
        <taxon>Neisseriaceae</taxon>
        <taxon>Eikenella</taxon>
    </lineage>
</organism>
<comment type="caution">
    <text evidence="3">The sequence shown here is derived from an EMBL/GenBank/DDBJ whole genome shotgun (WGS) entry which is preliminary data.</text>
</comment>
<gene>
    <name evidence="3" type="ORF">A7P95_03350</name>
</gene>
<evidence type="ECO:0000313" key="4">
    <source>
        <dbReference type="Proteomes" id="UP000077885"/>
    </source>
</evidence>
<evidence type="ECO:0008006" key="5">
    <source>
        <dbReference type="Google" id="ProtNLM"/>
    </source>
</evidence>
<dbReference type="STRING" id="1795827.A7P95_03350"/>
<dbReference type="EMBL" id="LXSL01000013">
    <property type="protein sequence ID" value="OAM30066.1"/>
    <property type="molecule type" value="Genomic_DNA"/>
</dbReference>
<accession>A0A1A9RYL8</accession>
<evidence type="ECO:0000256" key="2">
    <source>
        <dbReference type="SAM" id="SignalP"/>
    </source>
</evidence>
<protein>
    <recommendedName>
        <fullName evidence="5">Lipoprotein</fullName>
    </recommendedName>
</protein>
<reference evidence="4" key="1">
    <citation type="submission" date="2016-05" db="EMBL/GenBank/DDBJ databases">
        <title>Draft genome of Corynebacterium afermentans subsp. afermentans LCDC 88199T.</title>
        <authorList>
            <person name="Bernier A.-M."/>
            <person name="Bernard K."/>
        </authorList>
    </citation>
    <scope>NUCLEOTIDE SEQUENCE [LARGE SCALE GENOMIC DNA]</scope>
    <source>
        <strain evidence="4">NML02-A-017</strain>
    </source>
</reference>
<evidence type="ECO:0000256" key="1">
    <source>
        <dbReference type="SAM" id="MobiDB-lite"/>
    </source>
</evidence>
<name>A0A1A9RYL8_9NEIS</name>
<keyword evidence="4" id="KW-1185">Reference proteome</keyword>
<dbReference type="OrthoDB" id="8613001at2"/>
<keyword evidence="2" id="KW-0732">Signal</keyword>
<dbReference type="PROSITE" id="PS51257">
    <property type="entry name" value="PROKAR_LIPOPROTEIN"/>
    <property type="match status" value="1"/>
</dbReference>
<feature type="region of interest" description="Disordered" evidence="1">
    <location>
        <begin position="21"/>
        <end position="46"/>
    </location>
</feature>